<keyword evidence="3" id="KW-1185">Reference proteome</keyword>
<feature type="compositionally biased region" description="Basic and acidic residues" evidence="1">
    <location>
        <begin position="133"/>
        <end position="149"/>
    </location>
</feature>
<name>A0A833RL48_9POAL</name>
<dbReference type="Proteomes" id="UP000623129">
    <property type="component" value="Unassembled WGS sequence"/>
</dbReference>
<sequence length="158" mass="17826">MEAFENYFKEADLDKDGVSFIKELGLPTEVIMQMKSVGSTSGSRVTPSPAMPQGANGSTSTCEQGNIKHICEKLQVALADAAKYRFELNEEICKRKKAEMDLESLIQKGEESENALFRDLDWSESQLDLLQEGNKKLREERDNAVKEVEASQNIQRRH</sequence>
<organism evidence="2 3">
    <name type="scientific">Carex littledalei</name>
    <dbReference type="NCBI Taxonomy" id="544730"/>
    <lineage>
        <taxon>Eukaryota</taxon>
        <taxon>Viridiplantae</taxon>
        <taxon>Streptophyta</taxon>
        <taxon>Embryophyta</taxon>
        <taxon>Tracheophyta</taxon>
        <taxon>Spermatophyta</taxon>
        <taxon>Magnoliopsida</taxon>
        <taxon>Liliopsida</taxon>
        <taxon>Poales</taxon>
        <taxon>Cyperaceae</taxon>
        <taxon>Cyperoideae</taxon>
        <taxon>Cariceae</taxon>
        <taxon>Carex</taxon>
        <taxon>Carex subgen. Euthyceras</taxon>
    </lineage>
</organism>
<proteinExistence type="predicted"/>
<feature type="region of interest" description="Disordered" evidence="1">
    <location>
        <begin position="133"/>
        <end position="158"/>
    </location>
</feature>
<protein>
    <submittedName>
        <fullName evidence="2">Uncharacterized protein</fullName>
    </submittedName>
</protein>
<gene>
    <name evidence="2" type="ORF">FCM35_KLT00521</name>
</gene>
<evidence type="ECO:0000256" key="1">
    <source>
        <dbReference type="SAM" id="MobiDB-lite"/>
    </source>
</evidence>
<evidence type="ECO:0000313" key="3">
    <source>
        <dbReference type="Proteomes" id="UP000623129"/>
    </source>
</evidence>
<comment type="caution">
    <text evidence="2">The sequence shown here is derived from an EMBL/GenBank/DDBJ whole genome shotgun (WGS) entry which is preliminary data.</text>
</comment>
<evidence type="ECO:0000313" key="2">
    <source>
        <dbReference type="EMBL" id="KAF3341883.1"/>
    </source>
</evidence>
<feature type="region of interest" description="Disordered" evidence="1">
    <location>
        <begin position="38"/>
        <end position="62"/>
    </location>
</feature>
<accession>A0A833RL48</accession>
<dbReference type="OrthoDB" id="524326at2759"/>
<dbReference type="AlphaFoldDB" id="A0A833RL48"/>
<reference evidence="2" key="1">
    <citation type="submission" date="2020-01" db="EMBL/GenBank/DDBJ databases">
        <title>Genome sequence of Kobresia littledalei, the first chromosome-level genome in the family Cyperaceae.</title>
        <authorList>
            <person name="Qu G."/>
        </authorList>
    </citation>
    <scope>NUCLEOTIDE SEQUENCE</scope>
    <source>
        <strain evidence="2">C.B.Clarke</strain>
        <tissue evidence="2">Leaf</tissue>
    </source>
</reference>
<dbReference type="EMBL" id="SWLB01000001">
    <property type="protein sequence ID" value="KAF3341883.1"/>
    <property type="molecule type" value="Genomic_DNA"/>
</dbReference>